<keyword evidence="2" id="KW-0659">Purine metabolism</keyword>
<comment type="subunit">
    <text evidence="1">Homodimer.</text>
</comment>
<proteinExistence type="predicted"/>
<evidence type="ECO:0000256" key="4">
    <source>
        <dbReference type="ARBA" id="ARBA00047684"/>
    </source>
</evidence>
<name>A0A1Y5I004_OSTTA</name>
<feature type="non-terminal residue" evidence="5">
    <location>
        <position position="1"/>
    </location>
</feature>
<dbReference type="InterPro" id="IPR007247">
    <property type="entry name" value="Ureidogly_lyase"/>
</dbReference>
<accession>A0A1Y5I004</accession>
<organism evidence="5">
    <name type="scientific">Ostreococcus tauri</name>
    <name type="common">Marine green alga</name>
    <dbReference type="NCBI Taxonomy" id="70448"/>
    <lineage>
        <taxon>Eukaryota</taxon>
        <taxon>Viridiplantae</taxon>
        <taxon>Chlorophyta</taxon>
        <taxon>Mamiellophyceae</taxon>
        <taxon>Mamiellales</taxon>
        <taxon>Bathycoccaceae</taxon>
        <taxon>Ostreococcus</taxon>
    </lineage>
</organism>
<evidence type="ECO:0000256" key="3">
    <source>
        <dbReference type="ARBA" id="ARBA00023239"/>
    </source>
</evidence>
<dbReference type="GO" id="GO:0004848">
    <property type="term" value="F:ureidoglycolate hydrolase activity"/>
    <property type="evidence" value="ECO:0007669"/>
    <property type="project" value="InterPro"/>
</dbReference>
<dbReference type="GO" id="GO:0000256">
    <property type="term" value="P:allantoin catabolic process"/>
    <property type="evidence" value="ECO:0007669"/>
    <property type="project" value="InterPro"/>
</dbReference>
<dbReference type="AlphaFoldDB" id="A0A1Y5I004"/>
<evidence type="ECO:0000313" key="5">
    <source>
        <dbReference type="EMBL" id="OUS42007.1"/>
    </source>
</evidence>
<dbReference type="EMBL" id="KZ155839">
    <property type="protein sequence ID" value="OUS42007.1"/>
    <property type="molecule type" value="Genomic_DNA"/>
</dbReference>
<reference evidence="5" key="1">
    <citation type="submission" date="2017-04" db="EMBL/GenBank/DDBJ databases">
        <title>Population genomics of picophytoplankton unveils novel chromosome hypervariability.</title>
        <authorList>
            <consortium name="DOE Joint Genome Institute"/>
            <person name="Blanc-Mathieu R."/>
            <person name="Krasovec M."/>
            <person name="Hebrard M."/>
            <person name="Yau S."/>
            <person name="Desgranges E."/>
            <person name="Martin J."/>
            <person name="Schackwitz W."/>
            <person name="Kuo A."/>
            <person name="Salin G."/>
            <person name="Donnadieu C."/>
            <person name="Desdevises Y."/>
            <person name="Sanchez-Ferandin S."/>
            <person name="Moreau H."/>
            <person name="Rivals E."/>
            <person name="Grigoriev I.V."/>
            <person name="Grimsley N."/>
            <person name="Eyre-Walker A."/>
            <person name="Piganeau G."/>
        </authorList>
    </citation>
    <scope>NUCLEOTIDE SEQUENCE [LARGE SCALE GENOMIC DNA]</scope>
    <source>
        <strain evidence="5">RCC 1115</strain>
    </source>
</reference>
<dbReference type="InterPro" id="IPR024060">
    <property type="entry name" value="Ureidoglycolate_lyase_dom_sf"/>
</dbReference>
<dbReference type="PANTHER" id="PTHR35721">
    <property type="entry name" value="UREIDOGLYCOLATE HYDROLASE"/>
    <property type="match status" value="1"/>
</dbReference>
<dbReference type="Gene3D" id="2.60.120.480">
    <property type="entry name" value="Ureidoglycolate hydrolase"/>
    <property type="match status" value="1"/>
</dbReference>
<dbReference type="PANTHER" id="PTHR35721:SF1">
    <property type="entry name" value="UREIDOGLYCOLATE HYDROLASE"/>
    <property type="match status" value="1"/>
</dbReference>
<dbReference type="GO" id="GO:0006144">
    <property type="term" value="P:purine nucleobase metabolic process"/>
    <property type="evidence" value="ECO:0007669"/>
    <property type="project" value="UniProtKB-KW"/>
</dbReference>
<dbReference type="GO" id="GO:0050385">
    <property type="term" value="F:ureidoglycolate lyase activity"/>
    <property type="evidence" value="ECO:0007669"/>
    <property type="project" value="UniProtKB-EC"/>
</dbReference>
<evidence type="ECO:0000256" key="2">
    <source>
        <dbReference type="ARBA" id="ARBA00022631"/>
    </source>
</evidence>
<dbReference type="InterPro" id="IPR011051">
    <property type="entry name" value="RmlC_Cupin_sf"/>
</dbReference>
<comment type="catalytic activity">
    <reaction evidence="4">
        <text>(S)-ureidoglycolate = urea + glyoxylate</text>
        <dbReference type="Rhea" id="RHEA:11304"/>
        <dbReference type="ChEBI" id="CHEBI:16199"/>
        <dbReference type="ChEBI" id="CHEBI:36655"/>
        <dbReference type="ChEBI" id="CHEBI:57296"/>
        <dbReference type="EC" id="4.3.2.3"/>
    </reaction>
</comment>
<evidence type="ECO:0000256" key="1">
    <source>
        <dbReference type="ARBA" id="ARBA00011738"/>
    </source>
</evidence>
<sequence length="128" mass="14820">DLCLQVCEGTPRLYIFRARDRDLTFTEITYHEKVTQCLFGIGDHPWYLAVAKPTHSIENFPTQSDIEVFQIHEKLIVRLNAGVWHAGPLFCGVDHMDFLNLELSDTNTTDHNTHSYVPDRFMFSVRPP</sequence>
<protein>
    <submittedName>
        <fullName evidence="5">RmlC-like cupin domain-containing protein</fullName>
    </submittedName>
</protein>
<dbReference type="Proteomes" id="UP000195557">
    <property type="component" value="Unassembled WGS sequence"/>
</dbReference>
<keyword evidence="3" id="KW-0456">Lyase</keyword>
<dbReference type="SUPFAM" id="SSF51182">
    <property type="entry name" value="RmlC-like cupins"/>
    <property type="match status" value="1"/>
</dbReference>
<gene>
    <name evidence="5" type="ORF">BE221DRAFT_63274</name>
</gene>
<dbReference type="Pfam" id="PF04115">
    <property type="entry name" value="Ureidogly_lyase"/>
    <property type="match status" value="1"/>
</dbReference>